<dbReference type="PANTHER" id="PTHR43353">
    <property type="entry name" value="SUCCINATE-SEMIALDEHYDE DEHYDROGENASE, MITOCHONDRIAL"/>
    <property type="match status" value="1"/>
</dbReference>
<evidence type="ECO:0000313" key="5">
    <source>
        <dbReference type="Proteomes" id="UP000214600"/>
    </source>
</evidence>
<name>A0A228INA3_9BURK</name>
<comment type="similarity">
    <text evidence="1">Belongs to the aldehyde dehydrogenase family.</text>
</comment>
<dbReference type="EMBL" id="NKFA01000007">
    <property type="protein sequence ID" value="OXI43856.1"/>
    <property type="molecule type" value="Genomic_DNA"/>
</dbReference>
<dbReference type="InterPro" id="IPR050740">
    <property type="entry name" value="Aldehyde_DH_Superfamily"/>
</dbReference>
<comment type="caution">
    <text evidence="4">The sequence shown here is derived from an EMBL/GenBank/DDBJ whole genome shotgun (WGS) entry which is preliminary data.</text>
</comment>
<sequence length="545" mass="59987">MDMEMTQTSIREVFDTVTDIPENCRISAPLYQRAILIDGELKEWFGKRRSIDSAIVVRDEGGEIRQVQLGSIPDAGAVEAMAALHAADRAYGNGRGKWPTMRATERIACVEHFTDLILEKREEVVRLLMWEIGKALKDSEKEFDRTITYIKDTIVELKRLENRGSHLEIVEGTIGQIRRSPLGVTLCMGPYNYPMNETFTTLIPALVMGNTVVLKPPRFGALLYAPMMEAFQEAFPAGVVNLVYGKGSEIVPMLMATGKVNVLALIGSSRVADQLKKAHPKSNRLRAVLGLDAKNAAIVMPDADLDLTVRECVSGSLSFNGQRCTAIKMILVHRSIADEFVRRLAAAVNQLKRGMPWQEGVSITPLPDHARCEYLTACIADAEAHGARVVNEGGGALHETLFHPAVVYPVTSEMKLYREEQFGPVVPVGTFDDVEEALNYVVNSDYGQQVSLFGQDASQIAEVVDALANQVCRINLNGQCQRGPDAFPFAGRKDSAEGTLSVHDALRAFSIRTMVSVKENDAGKELIQQISESNVSRIVNSRITL</sequence>
<dbReference type="OrthoDB" id="9812625at2"/>
<reference evidence="4 5" key="2">
    <citation type="submission" date="2017-08" db="EMBL/GenBank/DDBJ databases">
        <title>WGS of novel Burkholderia cepaca complex species.</title>
        <authorList>
            <person name="Lipuma J."/>
            <person name="Spilker T."/>
        </authorList>
    </citation>
    <scope>NUCLEOTIDE SEQUENCE [LARGE SCALE GENOMIC DNA]</scope>
    <source>
        <strain evidence="4 5">AU17325</strain>
    </source>
</reference>
<evidence type="ECO:0000256" key="2">
    <source>
        <dbReference type="ARBA" id="ARBA00023002"/>
    </source>
</evidence>
<reference evidence="5" key="1">
    <citation type="submission" date="2017-06" db="EMBL/GenBank/DDBJ databases">
        <authorList>
            <person name="LiPuma J."/>
            <person name="Spilker T."/>
        </authorList>
    </citation>
    <scope>NUCLEOTIDE SEQUENCE [LARGE SCALE GENOMIC DNA]</scope>
    <source>
        <strain evidence="5">AU17325</strain>
    </source>
</reference>
<dbReference type="InterPro" id="IPR016163">
    <property type="entry name" value="Ald_DH_C"/>
</dbReference>
<protein>
    <submittedName>
        <fullName evidence="4">NADP-dependent glyceraldehyde-3-phosphate dehydrogenase</fullName>
    </submittedName>
</protein>
<dbReference type="Pfam" id="PF00171">
    <property type="entry name" value="Aldedh"/>
    <property type="match status" value="1"/>
</dbReference>
<dbReference type="PANTHER" id="PTHR43353:SF5">
    <property type="entry name" value="SUCCINATE-SEMIALDEHYDE DEHYDROGENASE, MITOCHONDRIAL"/>
    <property type="match status" value="1"/>
</dbReference>
<dbReference type="InterPro" id="IPR015590">
    <property type="entry name" value="Aldehyde_DH_dom"/>
</dbReference>
<organism evidence="4 5">
    <name type="scientific">Burkholderia aenigmatica</name>
    <dbReference type="NCBI Taxonomy" id="2015348"/>
    <lineage>
        <taxon>Bacteria</taxon>
        <taxon>Pseudomonadati</taxon>
        <taxon>Pseudomonadota</taxon>
        <taxon>Betaproteobacteria</taxon>
        <taxon>Burkholderiales</taxon>
        <taxon>Burkholderiaceae</taxon>
        <taxon>Burkholderia</taxon>
        <taxon>Burkholderia cepacia complex</taxon>
    </lineage>
</organism>
<feature type="domain" description="Aldehyde dehydrogenase" evidence="3">
    <location>
        <begin position="66"/>
        <end position="510"/>
    </location>
</feature>
<dbReference type="Gene3D" id="3.40.309.10">
    <property type="entry name" value="Aldehyde Dehydrogenase, Chain A, domain 2"/>
    <property type="match status" value="1"/>
</dbReference>
<dbReference type="Gene3D" id="3.40.605.10">
    <property type="entry name" value="Aldehyde Dehydrogenase, Chain A, domain 1"/>
    <property type="match status" value="1"/>
</dbReference>
<dbReference type="InterPro" id="IPR016161">
    <property type="entry name" value="Ald_DH/histidinol_DH"/>
</dbReference>
<dbReference type="SUPFAM" id="SSF53720">
    <property type="entry name" value="ALDH-like"/>
    <property type="match status" value="1"/>
</dbReference>
<dbReference type="InterPro" id="IPR016160">
    <property type="entry name" value="Ald_DH_CS_CYS"/>
</dbReference>
<dbReference type="Proteomes" id="UP000214600">
    <property type="component" value="Unassembled WGS sequence"/>
</dbReference>
<accession>A0A228INA3</accession>
<evidence type="ECO:0000313" key="4">
    <source>
        <dbReference type="EMBL" id="OXI43856.1"/>
    </source>
</evidence>
<gene>
    <name evidence="4" type="ORF">CFB84_20185</name>
</gene>
<dbReference type="CDD" id="cd07082">
    <property type="entry name" value="ALDH_F11_NP-GAPDH"/>
    <property type="match status" value="1"/>
</dbReference>
<proteinExistence type="inferred from homology"/>
<dbReference type="PROSITE" id="PS00070">
    <property type="entry name" value="ALDEHYDE_DEHYDR_CYS"/>
    <property type="match status" value="1"/>
</dbReference>
<dbReference type="GO" id="GO:0016620">
    <property type="term" value="F:oxidoreductase activity, acting on the aldehyde or oxo group of donors, NAD or NADP as acceptor"/>
    <property type="evidence" value="ECO:0007669"/>
    <property type="project" value="InterPro"/>
</dbReference>
<keyword evidence="2" id="KW-0560">Oxidoreductase</keyword>
<evidence type="ECO:0000259" key="3">
    <source>
        <dbReference type="Pfam" id="PF00171"/>
    </source>
</evidence>
<dbReference type="InterPro" id="IPR016162">
    <property type="entry name" value="Ald_DH_N"/>
</dbReference>
<evidence type="ECO:0000256" key="1">
    <source>
        <dbReference type="ARBA" id="ARBA00009986"/>
    </source>
</evidence>
<dbReference type="AlphaFoldDB" id="A0A228INA3"/>